<dbReference type="GO" id="GO:0022857">
    <property type="term" value="F:transmembrane transporter activity"/>
    <property type="evidence" value="ECO:0007669"/>
    <property type="project" value="UniProtKB-UniRule"/>
</dbReference>
<comment type="subcellular location">
    <subcellularLocation>
        <location evidence="1">Cell membrane</location>
        <topology evidence="1">Multi-pass membrane protein</topology>
    </subcellularLocation>
</comment>
<comment type="function">
    <text evidence="1">Involved in the import of queuosine (Q) precursors, required for Q precursor salvage.</text>
</comment>
<name>A0A1F5JUD6_9BACT</name>
<comment type="similarity">
    <text evidence="1">Belongs to the vitamin uptake transporter (VUT/ECF) (TC 2.A.88) family. Q precursor transporter subfamily.</text>
</comment>
<evidence type="ECO:0000313" key="2">
    <source>
        <dbReference type="EMBL" id="OGE32215.1"/>
    </source>
</evidence>
<accession>A0A1F5JUD6</accession>
<organism evidence="2 3">
    <name type="scientific">Candidatus Daviesbacteria bacterium RIFCSPHIGHO2_02_FULL_36_13</name>
    <dbReference type="NCBI Taxonomy" id="1797768"/>
    <lineage>
        <taxon>Bacteria</taxon>
        <taxon>Candidatus Daviesiibacteriota</taxon>
    </lineage>
</organism>
<dbReference type="Pfam" id="PF02592">
    <property type="entry name" value="Vut_1"/>
    <property type="match status" value="1"/>
</dbReference>
<proteinExistence type="inferred from homology"/>
<feature type="transmembrane region" description="Helical" evidence="1">
    <location>
        <begin position="29"/>
        <end position="48"/>
    </location>
</feature>
<evidence type="ECO:0000256" key="1">
    <source>
        <dbReference type="HAMAP-Rule" id="MF_02088"/>
    </source>
</evidence>
<dbReference type="AlphaFoldDB" id="A0A1F5JUD6"/>
<keyword evidence="1" id="KW-1003">Cell membrane</keyword>
<dbReference type="NCBIfam" id="TIGR00697">
    <property type="entry name" value="queuosine precursor transporter"/>
    <property type="match status" value="1"/>
</dbReference>
<keyword evidence="1" id="KW-0472">Membrane</keyword>
<feature type="transmembrane region" description="Helical" evidence="1">
    <location>
        <begin position="168"/>
        <end position="189"/>
    </location>
</feature>
<keyword evidence="1" id="KW-0812">Transmembrane</keyword>
<feature type="transmembrane region" description="Helical" evidence="1">
    <location>
        <begin position="128"/>
        <end position="147"/>
    </location>
</feature>
<dbReference type="PANTHER" id="PTHR34300:SF2">
    <property type="entry name" value="QUEUOSINE PRECURSOR TRANSPORTER-RELATED"/>
    <property type="match status" value="1"/>
</dbReference>
<evidence type="ECO:0000313" key="3">
    <source>
        <dbReference type="Proteomes" id="UP000176902"/>
    </source>
</evidence>
<feature type="transmembrane region" description="Helical" evidence="1">
    <location>
        <begin position="195"/>
        <end position="217"/>
    </location>
</feature>
<protein>
    <recommendedName>
        <fullName evidence="1">Probable queuosine precursor transporter</fullName>
        <shortName evidence="1">Q precursor transporter</shortName>
    </recommendedName>
</protein>
<dbReference type="Proteomes" id="UP000176902">
    <property type="component" value="Unassembled WGS sequence"/>
</dbReference>
<keyword evidence="1" id="KW-1133">Transmembrane helix</keyword>
<dbReference type="HAMAP" id="MF_02088">
    <property type="entry name" value="Q_prec_transport"/>
    <property type="match status" value="1"/>
</dbReference>
<feature type="transmembrane region" description="Helical" evidence="1">
    <location>
        <begin position="85"/>
        <end position="108"/>
    </location>
</feature>
<comment type="caution">
    <text evidence="2">The sequence shown here is derived from an EMBL/GenBank/DDBJ whole genome shotgun (WGS) entry which is preliminary data.</text>
</comment>
<keyword evidence="1" id="KW-0813">Transport</keyword>
<gene>
    <name evidence="2" type="ORF">A3C59_04225</name>
</gene>
<dbReference type="PANTHER" id="PTHR34300">
    <property type="entry name" value="QUEUOSINE PRECURSOR TRANSPORTER-RELATED"/>
    <property type="match status" value="1"/>
</dbReference>
<dbReference type="GO" id="GO:0005886">
    <property type="term" value="C:plasma membrane"/>
    <property type="evidence" value="ECO:0007669"/>
    <property type="project" value="UniProtKB-SubCell"/>
</dbReference>
<feature type="transmembrane region" description="Helical" evidence="1">
    <location>
        <begin position="6"/>
        <end position="22"/>
    </location>
</feature>
<dbReference type="InterPro" id="IPR003744">
    <property type="entry name" value="YhhQ"/>
</dbReference>
<dbReference type="STRING" id="1797768.A3C59_04225"/>
<dbReference type="EMBL" id="MFCV01000031">
    <property type="protein sequence ID" value="OGE32215.1"/>
    <property type="molecule type" value="Genomic_DNA"/>
</dbReference>
<feature type="transmembrane region" description="Helical" evidence="1">
    <location>
        <begin position="54"/>
        <end position="73"/>
    </location>
</feature>
<sequence>MTNELIFFMIALIDFTFIQVVFRFGKPYVFAVIILNILLISVFGAKLIEIFGFTTNIGNVFYAAVFFAAQLLVEGYGKKEAYNTIWLGVVSVVFFILMAQFVIFTIGIPETRVVNSAIDDLFQAAPRVAIASIFAYIISQAVNISLFSYLKAKTGGKYLYLRVNLTNIVGQAIDSLIFFSIAFFGVIPFPTLVQVMLIGYGLKVFAGALSTPFFYLLDSKKPSV</sequence>
<reference evidence="2 3" key="1">
    <citation type="journal article" date="2016" name="Nat. Commun.">
        <title>Thousands of microbial genomes shed light on interconnected biogeochemical processes in an aquifer system.</title>
        <authorList>
            <person name="Anantharaman K."/>
            <person name="Brown C.T."/>
            <person name="Hug L.A."/>
            <person name="Sharon I."/>
            <person name="Castelle C.J."/>
            <person name="Probst A.J."/>
            <person name="Thomas B.C."/>
            <person name="Singh A."/>
            <person name="Wilkins M.J."/>
            <person name="Karaoz U."/>
            <person name="Brodie E.L."/>
            <person name="Williams K.H."/>
            <person name="Hubbard S.S."/>
            <person name="Banfield J.F."/>
        </authorList>
    </citation>
    <scope>NUCLEOTIDE SEQUENCE [LARGE SCALE GENOMIC DNA]</scope>
</reference>